<evidence type="ECO:0000313" key="3">
    <source>
        <dbReference type="EnsemblMetazoa" id="Aqu2.1.23024_001"/>
    </source>
</evidence>
<dbReference type="PANTHER" id="PTHR46791">
    <property type="entry name" value="EXPRESSED PROTEIN"/>
    <property type="match status" value="1"/>
</dbReference>
<dbReference type="PROSITE" id="PS50994">
    <property type="entry name" value="INTEGRASE"/>
    <property type="match status" value="1"/>
</dbReference>
<proteinExistence type="predicted"/>
<dbReference type="GO" id="GO:0015074">
    <property type="term" value="P:DNA integration"/>
    <property type="evidence" value="ECO:0007669"/>
    <property type="project" value="InterPro"/>
</dbReference>
<accession>A0A1X7U675</accession>
<dbReference type="SUPFAM" id="SSF53098">
    <property type="entry name" value="Ribonuclease H-like"/>
    <property type="match status" value="1"/>
</dbReference>
<dbReference type="Gene3D" id="3.30.420.10">
    <property type="entry name" value="Ribonuclease H-like superfamily/Ribonuclease H"/>
    <property type="match status" value="1"/>
</dbReference>
<dbReference type="InParanoid" id="A0A1X7U675"/>
<dbReference type="GO" id="GO:0003676">
    <property type="term" value="F:nucleic acid binding"/>
    <property type="evidence" value="ECO:0007669"/>
    <property type="project" value="InterPro"/>
</dbReference>
<dbReference type="InterPro" id="IPR036397">
    <property type="entry name" value="RNaseH_sf"/>
</dbReference>
<dbReference type="EnsemblMetazoa" id="Aqu2.1.23024_001">
    <property type="protein sequence ID" value="Aqu2.1.23024_001"/>
    <property type="gene ID" value="Aqu2.1.23024"/>
</dbReference>
<dbReference type="AlphaFoldDB" id="A0A1X7U675"/>
<reference evidence="3" key="1">
    <citation type="submission" date="2017-05" db="UniProtKB">
        <authorList>
            <consortium name="EnsemblMetazoa"/>
        </authorList>
    </citation>
    <scope>IDENTIFICATION</scope>
</reference>
<sequence length="124" mass="14262">KDESAQEEECEVEEEEADNEQESESQTGHLNQRLSTVHIMRRSYHVPGPNYVWHIDGNHKLISWRIVIHGGINGYSRVVVFLKPSTDNHAHTMLSCFENGVFEYGLPTRIRSDLGGENVEVWRT</sequence>
<feature type="region of interest" description="Disordered" evidence="1">
    <location>
        <begin position="1"/>
        <end position="32"/>
    </location>
</feature>
<evidence type="ECO:0000256" key="1">
    <source>
        <dbReference type="SAM" id="MobiDB-lite"/>
    </source>
</evidence>
<feature type="domain" description="Integrase catalytic" evidence="2">
    <location>
        <begin position="45"/>
        <end position="124"/>
    </location>
</feature>
<dbReference type="InterPro" id="IPR012337">
    <property type="entry name" value="RNaseH-like_sf"/>
</dbReference>
<protein>
    <recommendedName>
        <fullName evidence="2">Integrase catalytic domain-containing protein</fullName>
    </recommendedName>
</protein>
<dbReference type="InterPro" id="IPR058913">
    <property type="entry name" value="Integrase_dom_put"/>
</dbReference>
<evidence type="ECO:0000259" key="2">
    <source>
        <dbReference type="PROSITE" id="PS50994"/>
    </source>
</evidence>
<dbReference type="InterPro" id="IPR001584">
    <property type="entry name" value="Integrase_cat-core"/>
</dbReference>
<dbReference type="PANTHER" id="PTHR46791:SF5">
    <property type="entry name" value="CLR5 DOMAIN-CONTAINING PROTEIN-RELATED"/>
    <property type="match status" value="1"/>
</dbReference>
<dbReference type="Pfam" id="PF24764">
    <property type="entry name" value="rva_4"/>
    <property type="match status" value="1"/>
</dbReference>
<organism evidence="3">
    <name type="scientific">Amphimedon queenslandica</name>
    <name type="common">Sponge</name>
    <dbReference type="NCBI Taxonomy" id="400682"/>
    <lineage>
        <taxon>Eukaryota</taxon>
        <taxon>Metazoa</taxon>
        <taxon>Porifera</taxon>
        <taxon>Demospongiae</taxon>
        <taxon>Heteroscleromorpha</taxon>
        <taxon>Haplosclerida</taxon>
        <taxon>Niphatidae</taxon>
        <taxon>Amphimedon</taxon>
    </lineage>
</organism>
<name>A0A1X7U675_AMPQE</name>
<dbReference type="STRING" id="400682.A0A1X7U675"/>
<feature type="compositionally biased region" description="Acidic residues" evidence="1">
    <location>
        <begin position="1"/>
        <end position="23"/>
    </location>
</feature>